<keyword evidence="1" id="KW-0812">Transmembrane</keyword>
<gene>
    <name evidence="2" type="ORF">LCGC14_0424460</name>
</gene>
<sequence length="60" mass="6553">MKWPKLPKIRPVDVASLFVMVGLGSQGYGLHEWLGLWSACLIVGTEVALMGLFGVMRHVG</sequence>
<dbReference type="AlphaFoldDB" id="A0A0F9SVV4"/>
<protein>
    <submittedName>
        <fullName evidence="2">Uncharacterized protein</fullName>
    </submittedName>
</protein>
<evidence type="ECO:0000256" key="1">
    <source>
        <dbReference type="SAM" id="Phobius"/>
    </source>
</evidence>
<proteinExistence type="predicted"/>
<dbReference type="EMBL" id="LAZR01000391">
    <property type="protein sequence ID" value="KKN71029.1"/>
    <property type="molecule type" value="Genomic_DNA"/>
</dbReference>
<feature type="transmembrane region" description="Helical" evidence="1">
    <location>
        <begin position="36"/>
        <end position="56"/>
    </location>
</feature>
<keyword evidence="1" id="KW-0472">Membrane</keyword>
<accession>A0A0F9SVV4</accession>
<keyword evidence="1" id="KW-1133">Transmembrane helix</keyword>
<comment type="caution">
    <text evidence="2">The sequence shown here is derived from an EMBL/GenBank/DDBJ whole genome shotgun (WGS) entry which is preliminary data.</text>
</comment>
<name>A0A0F9SVV4_9ZZZZ</name>
<evidence type="ECO:0000313" key="2">
    <source>
        <dbReference type="EMBL" id="KKN71029.1"/>
    </source>
</evidence>
<reference evidence="2" key="1">
    <citation type="journal article" date="2015" name="Nature">
        <title>Complex archaea that bridge the gap between prokaryotes and eukaryotes.</title>
        <authorList>
            <person name="Spang A."/>
            <person name="Saw J.H."/>
            <person name="Jorgensen S.L."/>
            <person name="Zaremba-Niedzwiedzka K."/>
            <person name="Martijn J."/>
            <person name="Lind A.E."/>
            <person name="van Eijk R."/>
            <person name="Schleper C."/>
            <person name="Guy L."/>
            <person name="Ettema T.J."/>
        </authorList>
    </citation>
    <scope>NUCLEOTIDE SEQUENCE</scope>
</reference>
<organism evidence="2">
    <name type="scientific">marine sediment metagenome</name>
    <dbReference type="NCBI Taxonomy" id="412755"/>
    <lineage>
        <taxon>unclassified sequences</taxon>
        <taxon>metagenomes</taxon>
        <taxon>ecological metagenomes</taxon>
    </lineage>
</organism>